<accession>A0A194QHS7</accession>
<feature type="compositionally biased region" description="Low complexity" evidence="1">
    <location>
        <begin position="43"/>
        <end position="65"/>
    </location>
</feature>
<evidence type="ECO:0000256" key="1">
    <source>
        <dbReference type="SAM" id="MobiDB-lite"/>
    </source>
</evidence>
<feature type="region of interest" description="Disordered" evidence="1">
    <location>
        <begin position="1"/>
        <end position="24"/>
    </location>
</feature>
<dbReference type="EMBL" id="KQ458793">
    <property type="protein sequence ID" value="KPJ04949.1"/>
    <property type="molecule type" value="Genomic_DNA"/>
</dbReference>
<feature type="region of interest" description="Disordered" evidence="1">
    <location>
        <begin position="43"/>
        <end position="72"/>
    </location>
</feature>
<dbReference type="AlphaFoldDB" id="A0A194QHS7"/>
<sequence>MSRRAHSVAAPAAPPANGFHSHGHDEVDDTLMIIYDREAISRASTAAHPPRSHHAAAAPPQHTPRSPSSAPLSCLHSILECQCSQWRVLYAALCLCGVRPAAPECRTTIGEFVGVPL</sequence>
<keyword evidence="3" id="KW-1185">Reference proteome</keyword>
<organism evidence="2 3">
    <name type="scientific">Papilio xuthus</name>
    <name type="common">Asian swallowtail butterfly</name>
    <dbReference type="NCBI Taxonomy" id="66420"/>
    <lineage>
        <taxon>Eukaryota</taxon>
        <taxon>Metazoa</taxon>
        <taxon>Ecdysozoa</taxon>
        <taxon>Arthropoda</taxon>
        <taxon>Hexapoda</taxon>
        <taxon>Insecta</taxon>
        <taxon>Pterygota</taxon>
        <taxon>Neoptera</taxon>
        <taxon>Endopterygota</taxon>
        <taxon>Lepidoptera</taxon>
        <taxon>Glossata</taxon>
        <taxon>Ditrysia</taxon>
        <taxon>Papilionoidea</taxon>
        <taxon>Papilionidae</taxon>
        <taxon>Papilioninae</taxon>
        <taxon>Papilio</taxon>
    </lineage>
</organism>
<proteinExistence type="predicted"/>
<reference evidence="2 3" key="1">
    <citation type="journal article" date="2015" name="Nat. Commun.">
        <title>Outbred genome sequencing and CRISPR/Cas9 gene editing in butterflies.</title>
        <authorList>
            <person name="Li X."/>
            <person name="Fan D."/>
            <person name="Zhang W."/>
            <person name="Liu G."/>
            <person name="Zhang L."/>
            <person name="Zhao L."/>
            <person name="Fang X."/>
            <person name="Chen L."/>
            <person name="Dong Y."/>
            <person name="Chen Y."/>
            <person name="Ding Y."/>
            <person name="Zhao R."/>
            <person name="Feng M."/>
            <person name="Zhu Y."/>
            <person name="Feng Y."/>
            <person name="Jiang X."/>
            <person name="Zhu D."/>
            <person name="Xiang H."/>
            <person name="Feng X."/>
            <person name="Li S."/>
            <person name="Wang J."/>
            <person name="Zhang G."/>
            <person name="Kronforst M.R."/>
            <person name="Wang W."/>
        </authorList>
    </citation>
    <scope>NUCLEOTIDE SEQUENCE [LARGE SCALE GENOMIC DNA]</scope>
    <source>
        <strain evidence="2">Ya'a_city_454_Px</strain>
        <tissue evidence="2">Whole body</tissue>
    </source>
</reference>
<dbReference type="Proteomes" id="UP000053268">
    <property type="component" value="Unassembled WGS sequence"/>
</dbReference>
<gene>
    <name evidence="2" type="ORF">RR46_04065</name>
</gene>
<evidence type="ECO:0000313" key="3">
    <source>
        <dbReference type="Proteomes" id="UP000053268"/>
    </source>
</evidence>
<protein>
    <submittedName>
        <fullName evidence="2">Uncharacterized protein</fullName>
    </submittedName>
</protein>
<name>A0A194QHS7_PAPXU</name>
<evidence type="ECO:0000313" key="2">
    <source>
        <dbReference type="EMBL" id="KPJ04949.1"/>
    </source>
</evidence>